<keyword evidence="4" id="KW-0217">Developmental protein</keyword>
<name>A0A195FKL6_9HYME</name>
<evidence type="ECO:0000256" key="10">
    <source>
        <dbReference type="SAM" id="Coils"/>
    </source>
</evidence>
<dbReference type="InterPro" id="IPR008907">
    <property type="entry name" value="TPP/p25"/>
</dbReference>
<evidence type="ECO:0000313" key="15">
    <source>
        <dbReference type="Proteomes" id="UP000078541"/>
    </source>
</evidence>
<comment type="similarity">
    <text evidence="2">Belongs to the EMP24/GP25L family.</text>
</comment>
<feature type="domain" description="GOLD" evidence="13">
    <location>
        <begin position="141"/>
        <end position="352"/>
    </location>
</feature>
<proteinExistence type="inferred from homology"/>
<gene>
    <name evidence="14" type="ORF">ALC56_04697</name>
</gene>
<sequence>MQAEKSDTDTEKNETLNDVTTSVANEVTNLKIEDGSTSSTPSSPGSTEPGSFLASFKAFSKFGDPKSDGKLITLSQSDKWMKQAKVIDGKKITTTDTGIYFKKHKSTKLGIEQYKTFLEELAKSKKVELAEIKKKMANCGPPGFTGGASGRHPFYIRRMDIQTADVSFIPDGGYDYAVVFAGGPRYIWNKEDEKDGRETYLLFFFLLNILKISSGYKKHFKSRKIHLYVEYPRVACANTLISFDFRMNRRAPTDCIGAPRVHLDIQVGEHAIDYANVAQKEKLSELQLRIRQLLDQVGQITKEQNYQRYREERFRQTSESTHRRVFWWSLTQTVVVLIMGAWQMKHLKSFFEAKKLV</sequence>
<evidence type="ECO:0000256" key="6">
    <source>
        <dbReference type="ARBA" id="ARBA00022729"/>
    </source>
</evidence>
<dbReference type="PANTHER" id="PTHR22811">
    <property type="entry name" value="TRANSMEMBRANE EMP24 DOMAIN-CONTAINING PROTEIN"/>
    <property type="match status" value="1"/>
</dbReference>
<feature type="compositionally biased region" description="Basic and acidic residues" evidence="11">
    <location>
        <begin position="1"/>
        <end position="15"/>
    </location>
</feature>
<evidence type="ECO:0000256" key="5">
    <source>
        <dbReference type="ARBA" id="ARBA00022692"/>
    </source>
</evidence>
<evidence type="ECO:0000256" key="11">
    <source>
        <dbReference type="SAM" id="MobiDB-lite"/>
    </source>
</evidence>
<feature type="compositionally biased region" description="Low complexity" evidence="11">
    <location>
        <begin position="35"/>
        <end position="50"/>
    </location>
</feature>
<dbReference type="GO" id="GO:0015631">
    <property type="term" value="F:tubulin binding"/>
    <property type="evidence" value="ECO:0007669"/>
    <property type="project" value="InterPro"/>
</dbReference>
<evidence type="ECO:0000256" key="1">
    <source>
        <dbReference type="ARBA" id="ARBA00004479"/>
    </source>
</evidence>
<accession>A0A195FKL6</accession>
<evidence type="ECO:0000256" key="9">
    <source>
        <dbReference type="ARBA" id="ARBA00069104"/>
    </source>
</evidence>
<dbReference type="Pfam" id="PF05517">
    <property type="entry name" value="p25-alpha"/>
    <property type="match status" value="1"/>
</dbReference>
<dbReference type="EMBL" id="KQ981512">
    <property type="protein sequence ID" value="KYN40807.1"/>
    <property type="molecule type" value="Genomic_DNA"/>
</dbReference>
<organism evidence="14 15">
    <name type="scientific">Trachymyrmex septentrionalis</name>
    <dbReference type="NCBI Taxonomy" id="34720"/>
    <lineage>
        <taxon>Eukaryota</taxon>
        <taxon>Metazoa</taxon>
        <taxon>Ecdysozoa</taxon>
        <taxon>Arthropoda</taxon>
        <taxon>Hexapoda</taxon>
        <taxon>Insecta</taxon>
        <taxon>Pterygota</taxon>
        <taxon>Neoptera</taxon>
        <taxon>Endopterygota</taxon>
        <taxon>Hymenoptera</taxon>
        <taxon>Apocrita</taxon>
        <taxon>Aculeata</taxon>
        <taxon>Formicoidea</taxon>
        <taxon>Formicidae</taxon>
        <taxon>Myrmicinae</taxon>
        <taxon>Trachymyrmex</taxon>
    </lineage>
</organism>
<dbReference type="Gene3D" id="1.10.238.10">
    <property type="entry name" value="EF-hand"/>
    <property type="match status" value="1"/>
</dbReference>
<dbReference type="SUPFAM" id="SSF47473">
    <property type="entry name" value="EF-hand"/>
    <property type="match status" value="1"/>
</dbReference>
<keyword evidence="8 12" id="KW-0472">Membrane</keyword>
<dbReference type="InterPro" id="IPR015720">
    <property type="entry name" value="Emp24-like"/>
</dbReference>
<evidence type="ECO:0000256" key="2">
    <source>
        <dbReference type="ARBA" id="ARBA00007104"/>
    </source>
</evidence>
<keyword evidence="6" id="KW-0732">Signal</keyword>
<feature type="region of interest" description="Disordered" evidence="11">
    <location>
        <begin position="1"/>
        <end position="50"/>
    </location>
</feature>
<feature type="compositionally biased region" description="Polar residues" evidence="11">
    <location>
        <begin position="16"/>
        <end position="28"/>
    </location>
</feature>
<dbReference type="GO" id="GO:0046785">
    <property type="term" value="P:microtubule polymerization"/>
    <property type="evidence" value="ECO:0007669"/>
    <property type="project" value="InterPro"/>
</dbReference>
<protein>
    <recommendedName>
        <fullName evidence="9">Tubulin polymerization-promoting protein homolog</fullName>
    </recommendedName>
</protein>
<dbReference type="AlphaFoldDB" id="A0A195FKL6"/>
<keyword evidence="15" id="KW-1185">Reference proteome</keyword>
<evidence type="ECO:0000259" key="13">
    <source>
        <dbReference type="SMART" id="SM01190"/>
    </source>
</evidence>
<evidence type="ECO:0000256" key="7">
    <source>
        <dbReference type="ARBA" id="ARBA00022989"/>
    </source>
</evidence>
<evidence type="ECO:0000256" key="3">
    <source>
        <dbReference type="ARBA" id="ARBA00010994"/>
    </source>
</evidence>
<dbReference type="STRING" id="34720.A0A195FKL6"/>
<dbReference type="InterPro" id="IPR011992">
    <property type="entry name" value="EF-hand-dom_pair"/>
</dbReference>
<evidence type="ECO:0000256" key="12">
    <source>
        <dbReference type="SAM" id="Phobius"/>
    </source>
</evidence>
<dbReference type="FunFam" id="1.10.238.10:FF:000266">
    <property type="entry name" value="TPPP family protein"/>
    <property type="match status" value="1"/>
</dbReference>
<keyword evidence="10" id="KW-0175">Coiled coil</keyword>
<evidence type="ECO:0000256" key="8">
    <source>
        <dbReference type="ARBA" id="ARBA00023136"/>
    </source>
</evidence>
<comment type="similarity">
    <text evidence="3">Belongs to the TPPP family.</text>
</comment>
<dbReference type="SMART" id="SM01190">
    <property type="entry name" value="EMP24_GP25L"/>
    <property type="match status" value="1"/>
</dbReference>
<feature type="transmembrane region" description="Helical" evidence="12">
    <location>
        <begin position="325"/>
        <end position="344"/>
    </location>
</feature>
<feature type="coiled-coil region" evidence="10">
    <location>
        <begin position="276"/>
        <end position="303"/>
    </location>
</feature>
<dbReference type="InterPro" id="IPR009038">
    <property type="entry name" value="GOLD_dom"/>
</dbReference>
<dbReference type="Pfam" id="PF01105">
    <property type="entry name" value="EMP24_GP25L"/>
    <property type="match status" value="1"/>
</dbReference>
<comment type="subcellular location">
    <subcellularLocation>
        <location evidence="1">Membrane</location>
        <topology evidence="1">Single-pass type I membrane protein</topology>
    </subcellularLocation>
</comment>
<dbReference type="GO" id="GO:0016020">
    <property type="term" value="C:membrane"/>
    <property type="evidence" value="ECO:0007669"/>
    <property type="project" value="UniProtKB-SubCell"/>
</dbReference>
<keyword evidence="7 12" id="KW-1133">Transmembrane helix</keyword>
<reference evidence="14 15" key="1">
    <citation type="submission" date="2016-03" db="EMBL/GenBank/DDBJ databases">
        <title>Trachymyrmex septentrionalis WGS genome.</title>
        <authorList>
            <person name="Nygaard S."/>
            <person name="Hu H."/>
            <person name="Boomsma J."/>
            <person name="Zhang G."/>
        </authorList>
    </citation>
    <scope>NUCLEOTIDE SEQUENCE [LARGE SCALE GENOMIC DNA]</scope>
    <source>
        <strain evidence="14">Tsep2-gDNA-1</strain>
        <tissue evidence="14">Whole body</tissue>
    </source>
</reference>
<evidence type="ECO:0000256" key="4">
    <source>
        <dbReference type="ARBA" id="ARBA00022473"/>
    </source>
</evidence>
<keyword evidence="5 12" id="KW-0812">Transmembrane</keyword>
<dbReference type="Proteomes" id="UP000078541">
    <property type="component" value="Unassembled WGS sequence"/>
</dbReference>
<evidence type="ECO:0000313" key="14">
    <source>
        <dbReference type="EMBL" id="KYN40807.1"/>
    </source>
</evidence>